<dbReference type="EMBL" id="FOIF01000001">
    <property type="protein sequence ID" value="SES62306.1"/>
    <property type="molecule type" value="Genomic_DNA"/>
</dbReference>
<organism evidence="2 3">
    <name type="scientific">Anaerobranca gottschalkii DSM 13577</name>
    <dbReference type="NCBI Taxonomy" id="1120990"/>
    <lineage>
        <taxon>Bacteria</taxon>
        <taxon>Bacillati</taxon>
        <taxon>Bacillota</taxon>
        <taxon>Clostridia</taxon>
        <taxon>Eubacteriales</taxon>
        <taxon>Proteinivoracaceae</taxon>
        <taxon>Anaerobranca</taxon>
    </lineage>
</organism>
<gene>
    <name evidence="2" type="ORF">SAMN03080614_100135</name>
</gene>
<keyword evidence="2" id="KW-0418">Kinase</keyword>
<feature type="domain" description="DUF2229" evidence="1">
    <location>
        <begin position="5"/>
        <end position="208"/>
    </location>
</feature>
<dbReference type="PANTHER" id="PTHR32329:SF2">
    <property type="entry name" value="BIFUNCTIONAL PROTEIN [INCLUDES 2-HYDROXYACYL-COA DEHYDRATASE (N-TER) AND ITS ACTIVATOR DOMAIN (C_TERM)"/>
    <property type="match status" value="1"/>
</dbReference>
<dbReference type="AlphaFoldDB" id="A0A1H9Y0V5"/>
<evidence type="ECO:0000259" key="1">
    <source>
        <dbReference type="Pfam" id="PF09989"/>
    </source>
</evidence>
<reference evidence="3" key="1">
    <citation type="submission" date="2016-10" db="EMBL/GenBank/DDBJ databases">
        <authorList>
            <person name="Varghese N."/>
            <person name="Submissions S."/>
        </authorList>
    </citation>
    <scope>NUCLEOTIDE SEQUENCE [LARGE SCALE GENOMIC DNA]</scope>
    <source>
        <strain evidence="3">DSM 13577</strain>
    </source>
</reference>
<sequence length="321" mass="37119">MNKFTIGIPRALLYYDFMPYIDYFFKNLGLETVLSPPTNKKIIQKGNELSVDEACLPIKACMGHLQYFEEQKVSTVFLPRVISIEKRKYICPKFLGLPDYAKSYFGDRLNFFSPDINVNGFNNFRKSLQDISKHFPVNKYQIDHALKEVRKSYLNNQKLLKEGKNLKEIMTQNNKSEKKEFTIALIGHGYNIYDGGISLDIFDRVTKRAKVKTVEMYSEEELNLGKQFLPKPLFWSFGEKILAAALYSLKYKDVDGMVLVTAFGCGPDSFVNELIQQFHKKHHQVPLMILTLDEHSGEAGLVTRLEAFMDLISLRRKKLWA</sequence>
<dbReference type="GO" id="GO:0016301">
    <property type="term" value="F:kinase activity"/>
    <property type="evidence" value="ECO:0007669"/>
    <property type="project" value="UniProtKB-KW"/>
</dbReference>
<keyword evidence="2" id="KW-0808">Transferase</keyword>
<dbReference type="InterPro" id="IPR018709">
    <property type="entry name" value="CoA_activase_DUF2229"/>
</dbReference>
<dbReference type="Proteomes" id="UP000243819">
    <property type="component" value="Unassembled WGS sequence"/>
</dbReference>
<proteinExistence type="predicted"/>
<dbReference type="RefSeq" id="WP_091347640.1">
    <property type="nucleotide sequence ID" value="NZ_FOIF01000001.1"/>
</dbReference>
<dbReference type="OrthoDB" id="9780120at2"/>
<name>A0A1H9Y0V5_9FIRM</name>
<protein>
    <submittedName>
        <fullName evidence="2">Predicted nucleotide-binding protein, sugar kinase/HSP70/actin superfamily</fullName>
    </submittedName>
</protein>
<evidence type="ECO:0000313" key="3">
    <source>
        <dbReference type="Proteomes" id="UP000243819"/>
    </source>
</evidence>
<dbReference type="Pfam" id="PF09989">
    <property type="entry name" value="DUF2229"/>
    <property type="match status" value="1"/>
</dbReference>
<dbReference type="Gene3D" id="3.40.50.11900">
    <property type="match status" value="1"/>
</dbReference>
<accession>A0A1H9Y0V5</accession>
<dbReference type="STRING" id="1120990.SAMN03080614_100135"/>
<dbReference type="InterPro" id="IPR051805">
    <property type="entry name" value="Dehydratase_Activator_Redct"/>
</dbReference>
<keyword evidence="3" id="KW-1185">Reference proteome</keyword>
<dbReference type="PANTHER" id="PTHR32329">
    <property type="entry name" value="BIFUNCTIONAL PROTEIN [INCLUDES 2-HYDROXYACYL-COA DEHYDRATASE (N-TER) AND ITS ACTIVATOR DOMAIN (C_TERM)-RELATED"/>
    <property type="match status" value="1"/>
</dbReference>
<evidence type="ECO:0000313" key="2">
    <source>
        <dbReference type="EMBL" id="SES62306.1"/>
    </source>
</evidence>